<evidence type="ECO:0000313" key="1">
    <source>
        <dbReference type="EMBL" id="GAF92276.1"/>
    </source>
</evidence>
<dbReference type="AlphaFoldDB" id="X0TYR5"/>
<proteinExistence type="predicted"/>
<dbReference type="EMBL" id="BARS01018244">
    <property type="protein sequence ID" value="GAF92276.1"/>
    <property type="molecule type" value="Genomic_DNA"/>
</dbReference>
<accession>X0TYR5</accession>
<organism evidence="1">
    <name type="scientific">marine sediment metagenome</name>
    <dbReference type="NCBI Taxonomy" id="412755"/>
    <lineage>
        <taxon>unclassified sequences</taxon>
        <taxon>metagenomes</taxon>
        <taxon>ecological metagenomes</taxon>
    </lineage>
</organism>
<gene>
    <name evidence="1" type="ORF">S01H1_29705</name>
</gene>
<comment type="caution">
    <text evidence="1">The sequence shown here is derived from an EMBL/GenBank/DDBJ whole genome shotgun (WGS) entry which is preliminary data.</text>
</comment>
<sequence>MNQGIVLNGIIVVISLFEVGKDYKVKATVKKHEM</sequence>
<feature type="non-terminal residue" evidence="1">
    <location>
        <position position="34"/>
    </location>
</feature>
<reference evidence="1" key="1">
    <citation type="journal article" date="2014" name="Front. Microbiol.">
        <title>High frequency of phylogenetically diverse reductive dehalogenase-homologous genes in deep subseafloor sedimentary metagenomes.</title>
        <authorList>
            <person name="Kawai M."/>
            <person name="Futagami T."/>
            <person name="Toyoda A."/>
            <person name="Takaki Y."/>
            <person name="Nishi S."/>
            <person name="Hori S."/>
            <person name="Arai W."/>
            <person name="Tsubouchi T."/>
            <person name="Morono Y."/>
            <person name="Uchiyama I."/>
            <person name="Ito T."/>
            <person name="Fujiyama A."/>
            <person name="Inagaki F."/>
            <person name="Takami H."/>
        </authorList>
    </citation>
    <scope>NUCLEOTIDE SEQUENCE</scope>
    <source>
        <strain evidence="1">Expedition CK06-06</strain>
    </source>
</reference>
<name>X0TYR5_9ZZZZ</name>
<protein>
    <submittedName>
        <fullName evidence="1">Uncharacterized protein</fullName>
    </submittedName>
</protein>